<dbReference type="InterPro" id="IPR054612">
    <property type="entry name" value="Phage_capsid-like_C"/>
</dbReference>
<proteinExistence type="predicted"/>
<comment type="caution">
    <text evidence="4">The sequence shown here is derived from an EMBL/GenBank/DDBJ whole genome shotgun (WGS) entry which is preliminary data.</text>
</comment>
<keyword evidence="5" id="KW-1185">Reference proteome</keyword>
<dbReference type="InterPro" id="IPR024455">
    <property type="entry name" value="Phage_capsid"/>
</dbReference>
<feature type="region of interest" description="Disordered" evidence="2">
    <location>
        <begin position="1"/>
        <end position="23"/>
    </location>
</feature>
<dbReference type="NCBIfam" id="TIGR01554">
    <property type="entry name" value="major_cap_HK97"/>
    <property type="match status" value="1"/>
</dbReference>
<accession>A0A7W6FN13</accession>
<evidence type="ECO:0000256" key="1">
    <source>
        <dbReference type="ARBA" id="ARBA00004328"/>
    </source>
</evidence>
<dbReference type="Proteomes" id="UP000571950">
    <property type="component" value="Unassembled WGS sequence"/>
</dbReference>
<comment type="subcellular location">
    <subcellularLocation>
        <location evidence="1">Virion</location>
    </subcellularLocation>
</comment>
<dbReference type="Gene3D" id="3.30.2320.10">
    <property type="entry name" value="hypothetical protein PF0899 domain"/>
    <property type="match status" value="1"/>
</dbReference>
<dbReference type="SUPFAM" id="SSF56563">
    <property type="entry name" value="Major capsid protein gp5"/>
    <property type="match status" value="1"/>
</dbReference>
<dbReference type="Gene3D" id="3.30.2400.10">
    <property type="entry name" value="Major capsid protein gp5"/>
    <property type="match status" value="1"/>
</dbReference>
<feature type="domain" description="Phage capsid-like C-terminal" evidence="3">
    <location>
        <begin position="118"/>
        <end position="394"/>
    </location>
</feature>
<organism evidence="4 5">
    <name type="scientific">Sphingobium jiangsuense</name>
    <dbReference type="NCBI Taxonomy" id="870476"/>
    <lineage>
        <taxon>Bacteria</taxon>
        <taxon>Pseudomonadati</taxon>
        <taxon>Pseudomonadota</taxon>
        <taxon>Alphaproteobacteria</taxon>
        <taxon>Sphingomonadales</taxon>
        <taxon>Sphingomonadaceae</taxon>
        <taxon>Sphingobium</taxon>
    </lineage>
</organism>
<dbReference type="AlphaFoldDB" id="A0A7W6FN13"/>
<evidence type="ECO:0000259" key="3">
    <source>
        <dbReference type="Pfam" id="PF05065"/>
    </source>
</evidence>
<evidence type="ECO:0000313" key="5">
    <source>
        <dbReference type="Proteomes" id="UP000571950"/>
    </source>
</evidence>
<protein>
    <submittedName>
        <fullName evidence="4">HK97 family phage major capsid protein</fullName>
    </submittedName>
</protein>
<evidence type="ECO:0000313" key="4">
    <source>
        <dbReference type="EMBL" id="MBB3924611.1"/>
    </source>
</evidence>
<name>A0A7W6FN13_9SPHN</name>
<dbReference type="Pfam" id="PF05065">
    <property type="entry name" value="Phage_capsid"/>
    <property type="match status" value="1"/>
</dbReference>
<gene>
    <name evidence="4" type="ORF">GGR43_000305</name>
</gene>
<dbReference type="EMBL" id="JACIDT010000001">
    <property type="protein sequence ID" value="MBB3924611.1"/>
    <property type="molecule type" value="Genomic_DNA"/>
</dbReference>
<dbReference type="RefSeq" id="WP_188070170.1">
    <property type="nucleotide sequence ID" value="NZ_BSPS01000057.1"/>
</dbReference>
<sequence length="398" mass="42749">MTLHNPIEIRSAQPIETREQQQDDPLAAVVAGVEELRSAAEQHRSQLDERLGNEVRTIGDRIAALETRLNRPGTGQQQQDNGPDAEIRAFLDYARRGVLPQGHEQRALDSGTTSGATGGYTVPENFVAELLRNIVQFSPVRSVARVMSIGSASVKLPKRTGTMTAAWVDEGDDSDETSPTFAQVTVPAYEARCFTDISNQLLEDSGLDLSAELAFDAAEEFGRLEGAAFLKGTGTGQPSGILADTAITTGAKISGNASTLGSAPAELLIDLFYSLKPFYRAGATWGMNGTTLAAVRKLKDTTGQFLWQPSLQAGQPDTLLGRPVLELPDMDDVGAGKFPIILGDFAQGYRIVDRIALSALRDPYSAAVSSQTRFHWRRRVGGTVVKSEAFKAVKIAAS</sequence>
<reference evidence="4 5" key="1">
    <citation type="submission" date="2020-08" db="EMBL/GenBank/DDBJ databases">
        <title>Genomic Encyclopedia of Type Strains, Phase IV (KMG-IV): sequencing the most valuable type-strain genomes for metagenomic binning, comparative biology and taxonomic classification.</title>
        <authorList>
            <person name="Goeker M."/>
        </authorList>
    </citation>
    <scope>NUCLEOTIDE SEQUENCE [LARGE SCALE GENOMIC DNA]</scope>
    <source>
        <strain evidence="4 5">DSM 26189</strain>
    </source>
</reference>
<evidence type="ECO:0000256" key="2">
    <source>
        <dbReference type="SAM" id="MobiDB-lite"/>
    </source>
</evidence>